<evidence type="ECO:0000256" key="10">
    <source>
        <dbReference type="SAM" id="Phobius"/>
    </source>
</evidence>
<dbReference type="GO" id="GO:0046677">
    <property type="term" value="P:response to antibiotic"/>
    <property type="evidence" value="ECO:0007669"/>
    <property type="project" value="UniProtKB-KW"/>
</dbReference>
<sequence>MDKRRRLEEESIPKLLWEYSIPALAGSLVYILYNIVDRIFISFGVGRLAIAGLSITLPLFTLILATGLFVGMGGGSLISISLGARKEKYAEKILGNAIALFVIIGIIFSVTGLAFLDEILSLFGATPNNITYAKSYMSIIFFASPFQLMFIGMNHIIRGEGNPKTAMTMSIIGCGLNIVLDPLFIFVFGMGIKGAALATVISNVIAAFLQLYHFVGGKSKITFRVENLKLDFTVIKEIASIGVAPFIMQMSNSIVVIFINKNLNIYGGDIAIAAFGIINSLSTLFFMPLVGIYQGSQPILGFNYGAGIYTRVREAYKISLKTALLVSATGFIMAMFIPNILITPFIKNDPELFILTENALRIFFSMVLFMGFHTIGGSYFQAVGKAKITTLINMLRQFGLMLPMLYFLPKYFGLKGVWMAAPVTDFILAVFTSYFVFSEFKRLKELPVTSKEQEI</sequence>
<keyword evidence="12" id="KW-1185">Reference proteome</keyword>
<comment type="similarity">
    <text evidence="2">Belongs to the multi antimicrobial extrusion (MATE) (TC 2.A.66.1) family. MepA subfamily.</text>
</comment>
<dbReference type="EMBL" id="CP002281">
    <property type="protein sequence ID" value="ADO83641.1"/>
    <property type="molecule type" value="Genomic_DNA"/>
</dbReference>
<gene>
    <name evidence="11" type="ordered locus">Ilyop_1870</name>
</gene>
<keyword evidence="9" id="KW-0046">Antibiotic resistance</keyword>
<dbReference type="RefSeq" id="WP_013388303.1">
    <property type="nucleotide sequence ID" value="NC_014632.1"/>
</dbReference>
<feature type="transmembrane region" description="Helical" evidence="10">
    <location>
        <begin position="16"/>
        <end position="36"/>
    </location>
</feature>
<organism evidence="11 12">
    <name type="scientific">Ilyobacter polytropus (strain ATCC 51220 / DSM 2926 / LMG 16218 / CuHBu1)</name>
    <dbReference type="NCBI Taxonomy" id="572544"/>
    <lineage>
        <taxon>Bacteria</taxon>
        <taxon>Fusobacteriati</taxon>
        <taxon>Fusobacteriota</taxon>
        <taxon>Fusobacteriia</taxon>
        <taxon>Fusobacteriales</taxon>
        <taxon>Fusobacteriaceae</taxon>
        <taxon>Ilyobacter</taxon>
    </lineage>
</organism>
<evidence type="ECO:0000256" key="7">
    <source>
        <dbReference type="ARBA" id="ARBA00022989"/>
    </source>
</evidence>
<feature type="transmembrane region" description="Helical" evidence="10">
    <location>
        <begin position="136"/>
        <end position="157"/>
    </location>
</feature>
<feature type="transmembrane region" description="Helical" evidence="10">
    <location>
        <begin position="169"/>
        <end position="189"/>
    </location>
</feature>
<feature type="transmembrane region" description="Helical" evidence="10">
    <location>
        <begin position="418"/>
        <end position="437"/>
    </location>
</feature>
<dbReference type="InterPro" id="IPR002528">
    <property type="entry name" value="MATE_fam"/>
</dbReference>
<dbReference type="InterPro" id="IPR048279">
    <property type="entry name" value="MdtK-like"/>
</dbReference>
<dbReference type="GO" id="GO:0042910">
    <property type="term" value="F:xenobiotic transmembrane transporter activity"/>
    <property type="evidence" value="ECO:0007669"/>
    <property type="project" value="InterPro"/>
</dbReference>
<dbReference type="NCBIfam" id="TIGR00797">
    <property type="entry name" value="matE"/>
    <property type="match status" value="1"/>
</dbReference>
<feature type="transmembrane region" description="Helical" evidence="10">
    <location>
        <begin position="323"/>
        <end position="342"/>
    </location>
</feature>
<protein>
    <recommendedName>
        <fullName evidence="3">Multidrug export protein MepA</fullName>
    </recommendedName>
</protein>
<evidence type="ECO:0000256" key="9">
    <source>
        <dbReference type="ARBA" id="ARBA00023251"/>
    </source>
</evidence>
<dbReference type="PANTHER" id="PTHR43823:SF3">
    <property type="entry name" value="MULTIDRUG EXPORT PROTEIN MEPA"/>
    <property type="match status" value="1"/>
</dbReference>
<dbReference type="eggNOG" id="COG0534">
    <property type="taxonomic scope" value="Bacteria"/>
</dbReference>
<evidence type="ECO:0000256" key="4">
    <source>
        <dbReference type="ARBA" id="ARBA00022448"/>
    </source>
</evidence>
<keyword evidence="4" id="KW-0813">Transport</keyword>
<keyword evidence="5" id="KW-1003">Cell membrane</keyword>
<proteinExistence type="inferred from homology"/>
<feature type="transmembrane region" description="Helical" evidence="10">
    <location>
        <begin position="48"/>
        <end position="72"/>
    </location>
</feature>
<keyword evidence="7 10" id="KW-1133">Transmembrane helix</keyword>
<dbReference type="CDD" id="cd13143">
    <property type="entry name" value="MATE_MepA_like"/>
    <property type="match status" value="1"/>
</dbReference>
<evidence type="ECO:0000256" key="1">
    <source>
        <dbReference type="ARBA" id="ARBA00004651"/>
    </source>
</evidence>
<keyword evidence="8 10" id="KW-0472">Membrane</keyword>
<dbReference type="OrthoDB" id="9811110at2"/>
<dbReference type="PANTHER" id="PTHR43823">
    <property type="entry name" value="SPORULATION PROTEIN YKVU"/>
    <property type="match status" value="1"/>
</dbReference>
<comment type="subcellular location">
    <subcellularLocation>
        <location evidence="1">Cell membrane</location>
        <topology evidence="1">Multi-pass membrane protein</topology>
    </subcellularLocation>
</comment>
<dbReference type="HOGENOM" id="CLU_012893_0_0_0"/>
<evidence type="ECO:0000256" key="2">
    <source>
        <dbReference type="ARBA" id="ARBA00008417"/>
    </source>
</evidence>
<evidence type="ECO:0000256" key="6">
    <source>
        <dbReference type="ARBA" id="ARBA00022692"/>
    </source>
</evidence>
<evidence type="ECO:0000313" key="11">
    <source>
        <dbReference type="EMBL" id="ADO83641.1"/>
    </source>
</evidence>
<dbReference type="GO" id="GO:0015297">
    <property type="term" value="F:antiporter activity"/>
    <property type="evidence" value="ECO:0007669"/>
    <property type="project" value="InterPro"/>
</dbReference>
<dbReference type="GO" id="GO:0005886">
    <property type="term" value="C:plasma membrane"/>
    <property type="evidence" value="ECO:0007669"/>
    <property type="project" value="UniProtKB-SubCell"/>
</dbReference>
<reference evidence="11 12" key="1">
    <citation type="journal article" date="2010" name="Stand. Genomic Sci.">
        <title>Complete genome sequence of Ilyobacter polytropus type strain (CuHbu1).</title>
        <authorList>
            <person name="Sikorski J."/>
            <person name="Chertkov O."/>
            <person name="Lapidus A."/>
            <person name="Nolan M."/>
            <person name="Lucas S."/>
            <person name="Del Rio T.G."/>
            <person name="Tice H."/>
            <person name="Cheng J.F."/>
            <person name="Tapia R."/>
            <person name="Han C."/>
            <person name="Goodwin L."/>
            <person name="Pitluck S."/>
            <person name="Liolios K."/>
            <person name="Ivanova N."/>
            <person name="Mavromatis K."/>
            <person name="Mikhailova N."/>
            <person name="Pati A."/>
            <person name="Chen A."/>
            <person name="Palaniappan K."/>
            <person name="Land M."/>
            <person name="Hauser L."/>
            <person name="Chang Y.J."/>
            <person name="Jeffries C.D."/>
            <person name="Brambilla E."/>
            <person name="Yasawong M."/>
            <person name="Rohde M."/>
            <person name="Pukall R."/>
            <person name="Spring S."/>
            <person name="Goker M."/>
            <person name="Woyke T."/>
            <person name="Bristow J."/>
            <person name="Eisen J.A."/>
            <person name="Markowitz V."/>
            <person name="Hugenholtz P."/>
            <person name="Kyrpides N.C."/>
            <person name="Klenk H.P."/>
        </authorList>
    </citation>
    <scope>NUCLEOTIDE SEQUENCE [LARGE SCALE GENOMIC DNA]</scope>
    <source>
        <strain evidence="12">ATCC 51220 / DSM 2926 / LMG 16218 / CuHBu1</strain>
    </source>
</reference>
<evidence type="ECO:0000256" key="3">
    <source>
        <dbReference type="ARBA" id="ARBA00022106"/>
    </source>
</evidence>
<dbReference type="Proteomes" id="UP000006875">
    <property type="component" value="Chromosome"/>
</dbReference>
<feature type="transmembrane region" description="Helical" evidence="10">
    <location>
        <begin position="238"/>
        <end position="259"/>
    </location>
</feature>
<dbReference type="AlphaFoldDB" id="E3HAB1"/>
<dbReference type="STRING" id="572544.Ilyop_1870"/>
<feature type="transmembrane region" description="Helical" evidence="10">
    <location>
        <begin position="93"/>
        <end position="116"/>
    </location>
</feature>
<evidence type="ECO:0000256" key="5">
    <source>
        <dbReference type="ARBA" id="ARBA00022475"/>
    </source>
</evidence>
<feature type="transmembrane region" description="Helical" evidence="10">
    <location>
        <begin position="271"/>
        <end position="293"/>
    </location>
</feature>
<keyword evidence="6 10" id="KW-0812">Transmembrane</keyword>
<dbReference type="Pfam" id="PF01554">
    <property type="entry name" value="MatE"/>
    <property type="match status" value="2"/>
</dbReference>
<dbReference type="PIRSF" id="PIRSF006603">
    <property type="entry name" value="DinF"/>
    <property type="match status" value="1"/>
</dbReference>
<accession>E3HAB1</accession>
<feature type="transmembrane region" description="Helical" evidence="10">
    <location>
        <begin position="394"/>
        <end position="412"/>
    </location>
</feature>
<dbReference type="InterPro" id="IPR045070">
    <property type="entry name" value="MATE_MepA-like"/>
</dbReference>
<feature type="transmembrane region" description="Helical" evidence="10">
    <location>
        <begin position="195"/>
        <end position="217"/>
    </location>
</feature>
<feature type="transmembrane region" description="Helical" evidence="10">
    <location>
        <begin position="362"/>
        <end position="382"/>
    </location>
</feature>
<name>E3HAB1_ILYPC</name>
<evidence type="ECO:0000256" key="8">
    <source>
        <dbReference type="ARBA" id="ARBA00023136"/>
    </source>
</evidence>
<evidence type="ECO:0000313" key="12">
    <source>
        <dbReference type="Proteomes" id="UP000006875"/>
    </source>
</evidence>
<dbReference type="InterPro" id="IPR051327">
    <property type="entry name" value="MATE_MepA_subfamily"/>
</dbReference>
<dbReference type="KEGG" id="ipo:Ilyop_1870"/>